<evidence type="ECO:0000313" key="4">
    <source>
        <dbReference type="Proteomes" id="UP000428333"/>
    </source>
</evidence>
<feature type="region of interest" description="Disordered" evidence="1">
    <location>
        <begin position="361"/>
        <end position="395"/>
    </location>
</feature>
<dbReference type="OrthoDB" id="1908535at2759"/>
<feature type="region of interest" description="Disordered" evidence="1">
    <location>
        <begin position="696"/>
        <end position="727"/>
    </location>
</feature>
<dbReference type="PROSITE" id="PS50812">
    <property type="entry name" value="PWWP"/>
    <property type="match status" value="1"/>
</dbReference>
<dbReference type="InterPro" id="IPR044679">
    <property type="entry name" value="PWWP2-like"/>
</dbReference>
<dbReference type="AlphaFoldDB" id="A0A6A4L635"/>
<feature type="region of interest" description="Disordered" evidence="1">
    <location>
        <begin position="115"/>
        <end position="207"/>
    </location>
</feature>
<feature type="compositionally biased region" description="Polar residues" evidence="1">
    <location>
        <begin position="249"/>
        <end position="263"/>
    </location>
</feature>
<feature type="compositionally biased region" description="Basic and acidic residues" evidence="1">
    <location>
        <begin position="115"/>
        <end position="125"/>
    </location>
</feature>
<evidence type="ECO:0000256" key="1">
    <source>
        <dbReference type="SAM" id="MobiDB-lite"/>
    </source>
</evidence>
<dbReference type="Proteomes" id="UP000428333">
    <property type="component" value="Linkage Group LG10"/>
</dbReference>
<dbReference type="Gene3D" id="2.30.30.140">
    <property type="match status" value="1"/>
</dbReference>
<feature type="compositionally biased region" description="Basic and acidic residues" evidence="1">
    <location>
        <begin position="158"/>
        <end position="193"/>
    </location>
</feature>
<evidence type="ECO:0000259" key="2">
    <source>
        <dbReference type="PROSITE" id="PS50812"/>
    </source>
</evidence>
<feature type="compositionally biased region" description="Polar residues" evidence="1">
    <location>
        <begin position="311"/>
        <end position="325"/>
    </location>
</feature>
<dbReference type="PANTHER" id="PTHR33697:SF2">
    <property type="entry name" value="T17B22.17 PROTEIN"/>
    <property type="match status" value="1"/>
</dbReference>
<protein>
    <recommendedName>
        <fullName evidence="2">PWWP domain-containing protein</fullName>
    </recommendedName>
</protein>
<accession>A0A6A4L635</accession>
<dbReference type="EMBL" id="QEFC01002698">
    <property type="protein sequence ID" value="KAE9451754.1"/>
    <property type="molecule type" value="Genomic_DNA"/>
</dbReference>
<dbReference type="PANTHER" id="PTHR33697">
    <property type="entry name" value="T17B22.17 PROTEIN-RELATED"/>
    <property type="match status" value="1"/>
</dbReference>
<feature type="compositionally biased region" description="Polar residues" evidence="1">
    <location>
        <begin position="133"/>
        <end position="143"/>
    </location>
</feature>
<dbReference type="InterPro" id="IPR000313">
    <property type="entry name" value="PWWP_dom"/>
</dbReference>
<gene>
    <name evidence="3" type="ORF">C3L33_16297</name>
</gene>
<sequence>MGNSDKDTGTVDCSVGAIVWVRRRNGSWWPGKILGPEELSDAHLMSPRSGTPVKLLGREDASVDWYNLEKSKRVKAFRCGEFDDCIERAESSLGMAPKKREKYARREDAILHALELEKQTSENKNGELGCSSAGRSTKSSDTLENVLITPFKGSRYGNGKDTRPKSQSKKVDSSLEDKSVDSPLYERKAKEGNRPAGNEGNSVIPRMRGLQDLGLRIAPSKRRLSSSVALNGSRKPENENMAHALPTGDLSTENTVHADSKSSLGKRGTSHELMINESPFRRRDRRRPLVQVLQSSADSPVHHSLQHDNDTVSIPMSAEDQTGSTPRAKRSRYLPGESSDCLDDKLSFPSEMEMLPTKFGVSCPQPAGFNEENNSESTENTETDSSETDSLHSDADEKMVELSDAAIVTELEPKLPGRSGMRVQHGTMTSDDPNNLALASVMTSRCPGDTISASMGVSKWQLKGKRNNRGLAKRSSDLTDRRVLRGSTGGTNLEEREINGCDEPDLIEKKFTTRMRSFDNRGVLLTSKSTSRGLGDATHKIIDWEDLAWNDQPVMKGYLDDSSNYLDPVFEGRHSFGGRRKPILVDVDLKVQSSYQREHVPMISLMSKLNGKAIVGHPIQIEALENGSSEILLSSANGICPESLDNDTALPSMWRTARRTAKFRVPRSHPLAATLDGEETAEHFQFLDQDKNMLVEKSSLGSSRSRPKMDRKYSRRPPKKVSLSSGQKIKTLSSIGAEQKLGSDWQHGNNNHNVGGLIKRGSGPTAVACIPVKLVFSRLYEELVGRHQ</sequence>
<feature type="region of interest" description="Disordered" evidence="1">
    <location>
        <begin position="294"/>
        <end position="342"/>
    </location>
</feature>
<dbReference type="Pfam" id="PF00855">
    <property type="entry name" value="PWWP"/>
    <property type="match status" value="1"/>
</dbReference>
<comment type="caution">
    <text evidence="3">The sequence shown here is derived from an EMBL/GenBank/DDBJ whole genome shotgun (WGS) entry which is preliminary data.</text>
</comment>
<reference evidence="3 4" key="1">
    <citation type="journal article" date="2019" name="Genome Biol. Evol.">
        <title>The Rhododendron genome and chromosomal organization provide insight into shared whole-genome duplications across the heath family (Ericaceae).</title>
        <authorList>
            <person name="Soza V.L."/>
            <person name="Lindsley D."/>
            <person name="Waalkes A."/>
            <person name="Ramage E."/>
            <person name="Patwardhan R.P."/>
            <person name="Burton J.N."/>
            <person name="Adey A."/>
            <person name="Kumar A."/>
            <person name="Qiu R."/>
            <person name="Shendure J."/>
            <person name="Hall B."/>
        </authorList>
    </citation>
    <scope>NUCLEOTIDE SEQUENCE [LARGE SCALE GENOMIC DNA]</scope>
    <source>
        <strain evidence="3">RSF 1966-606</strain>
    </source>
</reference>
<proteinExistence type="predicted"/>
<name>A0A6A4L635_9ERIC</name>
<feature type="non-terminal residue" evidence="3">
    <location>
        <position position="1"/>
    </location>
</feature>
<feature type="region of interest" description="Disordered" evidence="1">
    <location>
        <begin position="222"/>
        <end position="267"/>
    </location>
</feature>
<dbReference type="SUPFAM" id="SSF63748">
    <property type="entry name" value="Tudor/PWWP/MBT"/>
    <property type="match status" value="1"/>
</dbReference>
<dbReference type="CDD" id="cd05162">
    <property type="entry name" value="PWWP"/>
    <property type="match status" value="1"/>
</dbReference>
<feature type="domain" description="PWWP" evidence="2">
    <location>
        <begin position="15"/>
        <end position="70"/>
    </location>
</feature>
<organism evidence="3 4">
    <name type="scientific">Rhododendron williamsianum</name>
    <dbReference type="NCBI Taxonomy" id="262921"/>
    <lineage>
        <taxon>Eukaryota</taxon>
        <taxon>Viridiplantae</taxon>
        <taxon>Streptophyta</taxon>
        <taxon>Embryophyta</taxon>
        <taxon>Tracheophyta</taxon>
        <taxon>Spermatophyta</taxon>
        <taxon>Magnoliopsida</taxon>
        <taxon>eudicotyledons</taxon>
        <taxon>Gunneridae</taxon>
        <taxon>Pentapetalae</taxon>
        <taxon>asterids</taxon>
        <taxon>Ericales</taxon>
        <taxon>Ericaceae</taxon>
        <taxon>Ericoideae</taxon>
        <taxon>Rhodoreae</taxon>
        <taxon>Rhododendron</taxon>
    </lineage>
</organism>
<keyword evidence="4" id="KW-1185">Reference proteome</keyword>
<evidence type="ECO:0000313" key="3">
    <source>
        <dbReference type="EMBL" id="KAE9451754.1"/>
    </source>
</evidence>